<dbReference type="Proteomes" id="UP001165060">
    <property type="component" value="Unassembled WGS sequence"/>
</dbReference>
<evidence type="ECO:0000256" key="3">
    <source>
        <dbReference type="ARBA" id="ARBA00022964"/>
    </source>
</evidence>
<dbReference type="EMBL" id="BRYB01005000">
    <property type="protein sequence ID" value="GMI19235.1"/>
    <property type="molecule type" value="Genomic_DNA"/>
</dbReference>
<feature type="domain" description="Prolyl 4-hydroxylase alpha subunit" evidence="7">
    <location>
        <begin position="71"/>
        <end position="287"/>
    </location>
</feature>
<evidence type="ECO:0000313" key="9">
    <source>
        <dbReference type="Proteomes" id="UP001165060"/>
    </source>
</evidence>
<gene>
    <name evidence="8" type="ORF">TeGR_g1889</name>
</gene>
<dbReference type="PANTHER" id="PTHR10869">
    <property type="entry name" value="PROLYL 4-HYDROXYLASE ALPHA SUBUNIT"/>
    <property type="match status" value="1"/>
</dbReference>
<protein>
    <recommendedName>
        <fullName evidence="7">Prolyl 4-hydroxylase alpha subunit domain-containing protein</fullName>
    </recommendedName>
</protein>
<keyword evidence="5" id="KW-0408">Iron</keyword>
<keyword evidence="3" id="KW-0223">Dioxygenase</keyword>
<keyword evidence="4" id="KW-0560">Oxidoreductase</keyword>
<comment type="caution">
    <text evidence="8">The sequence shown here is derived from an EMBL/GenBank/DDBJ whole genome shotgun (WGS) entry which is preliminary data.</text>
</comment>
<keyword evidence="9" id="KW-1185">Reference proteome</keyword>
<sequence>MKPLLDEWAGKYETERALRLGMADLIENYTCADASLPTSEPLRSERWRYRPPSKGEEAARDVRVLLDTPTAKVHVISDFISPAECEAVEALAKPKLAAASVADDKGGSKFSPNRKAKQAGLGVEWGREGEASAEGEVARLSRRVFGYANEHTNFELNVDGQEDIMSIQYEGRGPDDAEPDRYMPHCDGECNGLPFREGNRVATMVMYCEVPERGGATNFAKSNLHVVPERGSATFFTYTGTTEPVESWPAFGQGGELVAAVNDDHFSEHSGCPVLEGEKKIVTQWMRKGVSGETPWDAFDTQGVKRKRGGGKKKKGVLEGFFGGGEEEEL</sequence>
<feature type="compositionally biased region" description="Basic residues" evidence="6">
    <location>
        <begin position="304"/>
        <end position="315"/>
    </location>
</feature>
<evidence type="ECO:0000256" key="1">
    <source>
        <dbReference type="ARBA" id="ARBA00001961"/>
    </source>
</evidence>
<reference evidence="8 9" key="1">
    <citation type="journal article" date="2023" name="Commun. Biol.">
        <title>Genome analysis of Parmales, the sister group of diatoms, reveals the evolutionary specialization of diatoms from phago-mixotrophs to photoautotrophs.</title>
        <authorList>
            <person name="Ban H."/>
            <person name="Sato S."/>
            <person name="Yoshikawa S."/>
            <person name="Yamada K."/>
            <person name="Nakamura Y."/>
            <person name="Ichinomiya M."/>
            <person name="Sato N."/>
            <person name="Blanc-Mathieu R."/>
            <person name="Endo H."/>
            <person name="Kuwata A."/>
            <person name="Ogata H."/>
        </authorList>
    </citation>
    <scope>NUCLEOTIDE SEQUENCE [LARGE SCALE GENOMIC DNA]</scope>
</reference>
<evidence type="ECO:0000313" key="8">
    <source>
        <dbReference type="EMBL" id="GMI19235.1"/>
    </source>
</evidence>
<evidence type="ECO:0000256" key="5">
    <source>
        <dbReference type="ARBA" id="ARBA00023004"/>
    </source>
</evidence>
<accession>A0ABQ6M4I1</accession>
<evidence type="ECO:0000259" key="7">
    <source>
        <dbReference type="SMART" id="SM00702"/>
    </source>
</evidence>
<proteinExistence type="predicted"/>
<dbReference type="InterPro" id="IPR045054">
    <property type="entry name" value="P4HA-like"/>
</dbReference>
<feature type="region of interest" description="Disordered" evidence="6">
    <location>
        <begin position="300"/>
        <end position="330"/>
    </location>
</feature>
<organism evidence="8 9">
    <name type="scientific">Tetraparma gracilis</name>
    <dbReference type="NCBI Taxonomy" id="2962635"/>
    <lineage>
        <taxon>Eukaryota</taxon>
        <taxon>Sar</taxon>
        <taxon>Stramenopiles</taxon>
        <taxon>Ochrophyta</taxon>
        <taxon>Bolidophyceae</taxon>
        <taxon>Parmales</taxon>
        <taxon>Triparmaceae</taxon>
        <taxon>Tetraparma</taxon>
    </lineage>
</organism>
<evidence type="ECO:0000256" key="2">
    <source>
        <dbReference type="ARBA" id="ARBA00022723"/>
    </source>
</evidence>
<evidence type="ECO:0000256" key="4">
    <source>
        <dbReference type="ARBA" id="ARBA00023002"/>
    </source>
</evidence>
<evidence type="ECO:0000256" key="6">
    <source>
        <dbReference type="SAM" id="MobiDB-lite"/>
    </source>
</evidence>
<keyword evidence="2" id="KW-0479">Metal-binding</keyword>
<dbReference type="SMART" id="SM00702">
    <property type="entry name" value="P4Hc"/>
    <property type="match status" value="1"/>
</dbReference>
<name>A0ABQ6M4I1_9STRA</name>
<comment type="cofactor">
    <cofactor evidence="1">
        <name>L-ascorbate</name>
        <dbReference type="ChEBI" id="CHEBI:38290"/>
    </cofactor>
</comment>
<dbReference type="Pfam" id="PF13640">
    <property type="entry name" value="2OG-FeII_Oxy_3"/>
    <property type="match status" value="1"/>
</dbReference>
<dbReference type="PANTHER" id="PTHR10869:SF226">
    <property type="entry name" value="PROLYL 4-HYDROXYLASE ALPHA SUBUNIT DOMAIN-CONTAINING PROTEIN"/>
    <property type="match status" value="1"/>
</dbReference>
<dbReference type="InterPro" id="IPR044862">
    <property type="entry name" value="Pro_4_hyd_alph_FE2OG_OXY"/>
</dbReference>
<dbReference type="Gene3D" id="2.60.120.620">
    <property type="entry name" value="q2cbj1_9rhob like domain"/>
    <property type="match status" value="1"/>
</dbReference>
<dbReference type="InterPro" id="IPR006620">
    <property type="entry name" value="Pro_4_hyd_alph"/>
</dbReference>